<dbReference type="GO" id="GO:0071786">
    <property type="term" value="P:endoplasmic reticulum tubular network organization"/>
    <property type="evidence" value="ECO:0007669"/>
    <property type="project" value="InterPro"/>
</dbReference>
<dbReference type="InterPro" id="IPR019273">
    <property type="entry name" value="Lunapark_Znf"/>
</dbReference>
<accession>A0AAE1SIT0</accession>
<dbReference type="AlphaFoldDB" id="A0AAE1SIT0"/>
<sequence length="257" mass="28259">MDLCVHLLLWSMESMLSSDSKERKDQNTLERLRAERQAKIDELKEKTNYYITQQLIQRYDTDPAAATVLASKLGLDTGLKVYLGDESKLNAPAGKSNDVEIMQSTGLRNRKQVRSGSAETMLVGEDPTQSYALICSNCHMHNGLARKEEFPYITYYCPHYNAVNRPKQLADGASGSSTLNMACTTIVADADLVKQDSGSMAERVSTSSSPAVASAVTTESNNIVSPSSSPAVAARQKQKVFRLALDYFTGITQTSWR</sequence>
<comment type="caution">
    <text evidence="3">The sequence shown here is derived from an EMBL/GenBank/DDBJ whole genome shotgun (WGS) entry which is preliminary data.</text>
</comment>
<evidence type="ECO:0000313" key="3">
    <source>
        <dbReference type="EMBL" id="KAK4370490.1"/>
    </source>
</evidence>
<evidence type="ECO:0000313" key="4">
    <source>
        <dbReference type="Proteomes" id="UP001291623"/>
    </source>
</evidence>
<dbReference type="PANTHER" id="PTHR22166:SF12">
    <property type="entry name" value="ENDOPLASMIC RETICULUM JUNCTION FORMATION PROTEIN LUNAPARK"/>
    <property type="match status" value="1"/>
</dbReference>
<dbReference type="GO" id="GO:0071782">
    <property type="term" value="C:endoplasmic reticulum tubular network"/>
    <property type="evidence" value="ECO:0007669"/>
    <property type="project" value="TreeGrafter"/>
</dbReference>
<proteinExistence type="predicted"/>
<evidence type="ECO:0000259" key="2">
    <source>
        <dbReference type="Pfam" id="PF10058"/>
    </source>
</evidence>
<reference evidence="3" key="1">
    <citation type="submission" date="2023-12" db="EMBL/GenBank/DDBJ databases">
        <title>Genome assembly of Anisodus tanguticus.</title>
        <authorList>
            <person name="Wang Y.-J."/>
        </authorList>
    </citation>
    <scope>NUCLEOTIDE SEQUENCE</scope>
    <source>
        <strain evidence="3">KB-2021</strain>
        <tissue evidence="3">Leaf</tissue>
    </source>
</reference>
<organism evidence="3 4">
    <name type="scientific">Anisodus tanguticus</name>
    <dbReference type="NCBI Taxonomy" id="243964"/>
    <lineage>
        <taxon>Eukaryota</taxon>
        <taxon>Viridiplantae</taxon>
        <taxon>Streptophyta</taxon>
        <taxon>Embryophyta</taxon>
        <taxon>Tracheophyta</taxon>
        <taxon>Spermatophyta</taxon>
        <taxon>Magnoliopsida</taxon>
        <taxon>eudicotyledons</taxon>
        <taxon>Gunneridae</taxon>
        <taxon>Pentapetalae</taxon>
        <taxon>asterids</taxon>
        <taxon>lamiids</taxon>
        <taxon>Solanales</taxon>
        <taxon>Solanaceae</taxon>
        <taxon>Solanoideae</taxon>
        <taxon>Hyoscyameae</taxon>
        <taxon>Anisodus</taxon>
    </lineage>
</organism>
<feature type="region of interest" description="Disordered" evidence="1">
    <location>
        <begin position="203"/>
        <end position="228"/>
    </location>
</feature>
<dbReference type="InterPro" id="IPR040115">
    <property type="entry name" value="Lnp"/>
</dbReference>
<dbReference type="EMBL" id="JAVYJV010000005">
    <property type="protein sequence ID" value="KAK4370490.1"/>
    <property type="molecule type" value="Genomic_DNA"/>
</dbReference>
<dbReference type="PANTHER" id="PTHR22166">
    <property type="entry name" value="ENDOPLASMIC RETICULUM JUNCTION FORMATION PROTEIN LUNAPARK"/>
    <property type="match status" value="1"/>
</dbReference>
<gene>
    <name evidence="3" type="ORF">RND71_009965</name>
</gene>
<keyword evidence="4" id="KW-1185">Reference proteome</keyword>
<feature type="domain" description="Lunapark zinc ribbon" evidence="2">
    <location>
        <begin position="121"/>
        <end position="164"/>
    </location>
</feature>
<feature type="compositionally biased region" description="Low complexity" evidence="1">
    <location>
        <begin position="204"/>
        <end position="228"/>
    </location>
</feature>
<evidence type="ECO:0000256" key="1">
    <source>
        <dbReference type="SAM" id="MobiDB-lite"/>
    </source>
</evidence>
<dbReference type="Pfam" id="PF10058">
    <property type="entry name" value="Zn_ribbon_10"/>
    <property type="match status" value="1"/>
</dbReference>
<name>A0AAE1SIT0_9SOLA</name>
<dbReference type="Proteomes" id="UP001291623">
    <property type="component" value="Unassembled WGS sequence"/>
</dbReference>
<protein>
    <recommendedName>
        <fullName evidence="2">Lunapark zinc ribbon domain-containing protein</fullName>
    </recommendedName>
</protein>